<evidence type="ECO:0000313" key="2">
    <source>
        <dbReference type="EMBL" id="OUN03935.1"/>
    </source>
</evidence>
<gene>
    <name evidence="2" type="ORF">B5G41_05595</name>
</gene>
<evidence type="ECO:0000259" key="1">
    <source>
        <dbReference type="Pfam" id="PF12728"/>
    </source>
</evidence>
<evidence type="ECO:0000313" key="3">
    <source>
        <dbReference type="Proteomes" id="UP000195772"/>
    </source>
</evidence>
<dbReference type="SUPFAM" id="SSF46955">
    <property type="entry name" value="Putative DNA-binding domain"/>
    <property type="match status" value="1"/>
</dbReference>
<dbReference type="RefSeq" id="WP_087401723.1">
    <property type="nucleotide sequence ID" value="NZ_NFHB01000003.1"/>
</dbReference>
<reference evidence="3" key="1">
    <citation type="submission" date="2017-04" db="EMBL/GenBank/DDBJ databases">
        <title>Function of individual gut microbiota members based on whole genome sequencing of pure cultures obtained from chicken caecum.</title>
        <authorList>
            <person name="Medvecky M."/>
            <person name="Cejkova D."/>
            <person name="Polansky O."/>
            <person name="Karasova D."/>
            <person name="Kubasova T."/>
            <person name="Cizek A."/>
            <person name="Rychlik I."/>
        </authorList>
    </citation>
    <scope>NUCLEOTIDE SEQUENCE [LARGE SCALE GENOMIC DNA]</scope>
    <source>
        <strain evidence="3">An90</strain>
    </source>
</reference>
<dbReference type="InterPro" id="IPR009061">
    <property type="entry name" value="DNA-bd_dom_put_sf"/>
</dbReference>
<dbReference type="PANTHER" id="PTHR34585">
    <property type="match status" value="1"/>
</dbReference>
<sequence length="99" mass="11554">MEIVIVEKRTFEALLTAAGTLAAKVDALHRRCGDRQGCKWLDGEDVCRILRISPRTLRIMRDNRAIGFTQVNRKFYYKPEEVERLLKGAALQRYEREET</sequence>
<dbReference type="EMBL" id="NFHB01000003">
    <property type="protein sequence ID" value="OUN03935.1"/>
    <property type="molecule type" value="Genomic_DNA"/>
</dbReference>
<dbReference type="PANTHER" id="PTHR34585:SF22">
    <property type="entry name" value="HELIX-TURN-HELIX DOMAIN-CONTAINING PROTEIN"/>
    <property type="match status" value="1"/>
</dbReference>
<dbReference type="OrthoDB" id="1036507at2"/>
<dbReference type="Pfam" id="PF12728">
    <property type="entry name" value="HTH_17"/>
    <property type="match status" value="1"/>
</dbReference>
<organism evidence="2 3">
    <name type="scientific">Alistipes onderdonkii</name>
    <dbReference type="NCBI Taxonomy" id="328813"/>
    <lineage>
        <taxon>Bacteria</taxon>
        <taxon>Pseudomonadati</taxon>
        <taxon>Bacteroidota</taxon>
        <taxon>Bacteroidia</taxon>
        <taxon>Bacteroidales</taxon>
        <taxon>Rikenellaceae</taxon>
        <taxon>Alistipes</taxon>
    </lineage>
</organism>
<comment type="caution">
    <text evidence="2">The sequence shown here is derived from an EMBL/GenBank/DDBJ whole genome shotgun (WGS) entry which is preliminary data.</text>
</comment>
<accession>A0A1Y3QXW5</accession>
<dbReference type="AlphaFoldDB" id="A0A1Y3QXW5"/>
<feature type="domain" description="Helix-turn-helix" evidence="1">
    <location>
        <begin position="40"/>
        <end position="87"/>
    </location>
</feature>
<name>A0A1Y3QXW5_9BACT</name>
<dbReference type="InterPro" id="IPR041657">
    <property type="entry name" value="HTH_17"/>
</dbReference>
<proteinExistence type="predicted"/>
<keyword evidence="2" id="KW-0238">DNA-binding</keyword>
<dbReference type="GO" id="GO:0003677">
    <property type="term" value="F:DNA binding"/>
    <property type="evidence" value="ECO:0007669"/>
    <property type="project" value="UniProtKB-KW"/>
</dbReference>
<protein>
    <submittedName>
        <fullName evidence="2">DNA-binding protein</fullName>
    </submittedName>
</protein>
<dbReference type="Proteomes" id="UP000195772">
    <property type="component" value="Unassembled WGS sequence"/>
</dbReference>